<evidence type="ECO:0000313" key="3">
    <source>
        <dbReference type="EMBL" id="OXA56245.1"/>
    </source>
</evidence>
<dbReference type="EMBL" id="LNIX01000004">
    <property type="protein sequence ID" value="OXA56245.1"/>
    <property type="molecule type" value="Genomic_DNA"/>
</dbReference>
<protein>
    <submittedName>
        <fullName evidence="3">Uncharacterized protein</fullName>
    </submittedName>
</protein>
<keyword evidence="2" id="KW-0732">Signal</keyword>
<accession>A0A226EF93</accession>
<feature type="chain" id="PRO_5012330262" evidence="2">
    <location>
        <begin position="30"/>
        <end position="252"/>
    </location>
</feature>
<keyword evidence="4" id="KW-1185">Reference proteome</keyword>
<evidence type="ECO:0000256" key="2">
    <source>
        <dbReference type="SAM" id="SignalP"/>
    </source>
</evidence>
<reference evidence="3 4" key="1">
    <citation type="submission" date="2015-12" db="EMBL/GenBank/DDBJ databases">
        <title>The genome of Folsomia candida.</title>
        <authorList>
            <person name="Faddeeva A."/>
            <person name="Derks M.F."/>
            <person name="Anvar Y."/>
            <person name="Smit S."/>
            <person name="Van Straalen N."/>
            <person name="Roelofs D."/>
        </authorList>
    </citation>
    <scope>NUCLEOTIDE SEQUENCE [LARGE SCALE GENOMIC DNA]</scope>
    <source>
        <strain evidence="3 4">VU population</strain>
        <tissue evidence="3">Whole body</tissue>
    </source>
</reference>
<dbReference type="Proteomes" id="UP000198287">
    <property type="component" value="Unassembled WGS sequence"/>
</dbReference>
<gene>
    <name evidence="3" type="ORF">Fcan01_09127</name>
</gene>
<comment type="caution">
    <text evidence="3">The sequence shown here is derived from an EMBL/GenBank/DDBJ whole genome shotgun (WGS) entry which is preliminary data.</text>
</comment>
<evidence type="ECO:0000313" key="4">
    <source>
        <dbReference type="Proteomes" id="UP000198287"/>
    </source>
</evidence>
<feature type="compositionally biased region" description="Basic residues" evidence="1">
    <location>
        <begin position="238"/>
        <end position="252"/>
    </location>
</feature>
<organism evidence="3 4">
    <name type="scientific">Folsomia candida</name>
    <name type="common">Springtail</name>
    <dbReference type="NCBI Taxonomy" id="158441"/>
    <lineage>
        <taxon>Eukaryota</taxon>
        <taxon>Metazoa</taxon>
        <taxon>Ecdysozoa</taxon>
        <taxon>Arthropoda</taxon>
        <taxon>Hexapoda</taxon>
        <taxon>Collembola</taxon>
        <taxon>Entomobryomorpha</taxon>
        <taxon>Isotomoidea</taxon>
        <taxon>Isotomidae</taxon>
        <taxon>Proisotominae</taxon>
        <taxon>Folsomia</taxon>
    </lineage>
</organism>
<feature type="signal peptide" evidence="2">
    <location>
        <begin position="1"/>
        <end position="29"/>
    </location>
</feature>
<feature type="compositionally biased region" description="Pro residues" evidence="1">
    <location>
        <begin position="203"/>
        <end position="213"/>
    </location>
</feature>
<name>A0A226EF93_FOLCA</name>
<evidence type="ECO:0000256" key="1">
    <source>
        <dbReference type="SAM" id="MobiDB-lite"/>
    </source>
</evidence>
<feature type="region of interest" description="Disordered" evidence="1">
    <location>
        <begin position="160"/>
        <end position="252"/>
    </location>
</feature>
<proteinExistence type="predicted"/>
<sequence length="252" mass="26937">MFALLKLPPRCNYFSLFATLVVAFHFAIGYDGDNDETTTTSPDDSSIVDTSSNKTVKKFVVNFPLMNRTDVERNCTKLSLGKCWSSDYLLPICASNMIVYQNPGVFVCAQVCYPDIELEIFCDPHGTDVDELQWCKKCKEKITQSRAIAVAANATAQVVVEDGGDGGGGEEQPPPSEDGQGGGGDVGPPPTDGNNAAPTGDEAPPPPPPPEQDLPPVESNDLGGGGDNPDQPADGMPKKKRRKHKKPNNSTK</sequence>
<dbReference type="AlphaFoldDB" id="A0A226EF93"/>